<dbReference type="SUPFAM" id="SSF54928">
    <property type="entry name" value="RNA-binding domain, RBD"/>
    <property type="match status" value="1"/>
</dbReference>
<proteinExistence type="inferred from homology"/>
<name>A0ABR0KQ69_9EURO</name>
<feature type="domain" description="C3H1-type" evidence="11">
    <location>
        <begin position="1410"/>
        <end position="1438"/>
    </location>
</feature>
<keyword evidence="7" id="KW-0943">RNA-mediated gene silencing</keyword>
<dbReference type="EMBL" id="JAVRRG010000001">
    <property type="protein sequence ID" value="KAK5102594.1"/>
    <property type="molecule type" value="Genomic_DNA"/>
</dbReference>
<dbReference type="PROSITE" id="PS50103">
    <property type="entry name" value="ZF_C3H1"/>
    <property type="match status" value="2"/>
</dbReference>
<evidence type="ECO:0000259" key="11">
    <source>
        <dbReference type="PROSITE" id="PS50103"/>
    </source>
</evidence>
<keyword evidence="3" id="KW-0696">RNA-directed RNA polymerase</keyword>
<dbReference type="Pfam" id="PF26253">
    <property type="entry name" value="RdRP_head"/>
    <property type="match status" value="1"/>
</dbReference>
<evidence type="ECO:0000256" key="9">
    <source>
        <dbReference type="PROSITE-ProRule" id="PRU00723"/>
    </source>
</evidence>
<feature type="zinc finger region" description="C3H1-type" evidence="9">
    <location>
        <begin position="1444"/>
        <end position="1473"/>
    </location>
</feature>
<feature type="compositionally biased region" description="Basic and acidic residues" evidence="10">
    <location>
        <begin position="1310"/>
        <end position="1329"/>
    </location>
</feature>
<feature type="region of interest" description="Disordered" evidence="10">
    <location>
        <begin position="1500"/>
        <end position="1578"/>
    </location>
</feature>
<evidence type="ECO:0000256" key="10">
    <source>
        <dbReference type="SAM" id="MobiDB-lite"/>
    </source>
</evidence>
<sequence>MASNSLTTDSPALTPEHFFNSVPQARNQLNQQNPYWQTWSSLRLRVTNLPPNTSTRLIYDNFCQYGNLVRILIHETRQGDRSSVAEIDYQPVPPRAFWSRDVPFETPHAQYTVRAILARSQMVDHPIPSPVNKDVKYEQKQEIIGSRLDFGVLSGPELMTVMATCPQVNDNSPRLVLDLRKKEIEVHFPFVQTSKNGSKARKFRFLVALDDELGMWRLDDNSLVLHLSKPPWYSKQLVEAIANSHSTDARMWKIEDTWARQTDLVTYTPTYKELNSNPVALPKHLNTINVFRWTTFRFHLTRDAANNKTSEQLLNALRDWNVTVRDGKSFKVILAEPGLEKATWRLINGTYDDEGCRTLDQELSRVQLSFPLRYQLEVCLSHGWLSEYSITPAFLEQLTEWDEAQARQALVYIATNRKRIFDPMSVFTDIQYSKPVRAKRLPENCVEIHSATITATGVLFHTPSVEITNRIIRKHRSQVNRFLRVRFEDDNYRGQTRLYASPNNKMIMIFDRVRRALRNGIKLGDTTYDFLAWGNSQLREHGAYFVAASAGMNADTIREEMGSFKETVVAKKAARMGQCFSTTRPVRLPSMQRIEEKTLIPDIKRNGYNFTDGVGKISEVAAHLVSNELKLKGKAPCLFQFRLGGCKGVLAVSKDVPGIGIQIRDSQFKFNSLSGELEIIRWAEYWQPYLNRQIIICLSQLGVPNAVFQRMQQETIDALEQAMYDDGAASKALRSNVDPNMMTLSICELVDAGFRAAQEPFVSALLHLWRAWSLKYLKEKAKIPVGQGAFVLGCVDETASLRGQTSTCPTGDFEAIKQDPAYLDRLPEIFIQIEDMYTCQRKVIEGVCILARNPSLHEGDIRVVRARNVSALNHMCNVVVMPQTGDRDLPSMCSGGDLDGDDYLVIWDKNLIPRIWNEEPFHYTPDKPKEVSSEITTTNLIDFFHDYLRFDALGKIAHAHLGAADALEDGVKNEICHELVWLHSRAVDYPKTGVAAKLEPRLERDRWPHFMEKKGRSYRSTKVLGQLYDSVEKVKFSPDYGLSFDERIVNACDTSKELLESLKAIKRDYDSSLNRILSQHSIQTEFELWSTFVLDHSKKSQDYKFHEEVGHLSKSLKEQYYEVLCEVAGARDFEHLAPIAVAAYKLTQYQLELAIVEAKTKPEDSIEEAAPMPFISFPWLLQETLVKIAIHADDSKPRKTTAIVENGQVVEQRTDMIIDAQGNGRVQLPDISELNLGSSKLSQHLPDPLLAELTIPPEVQADHKDRYGADVDSPISDTAVNNKSTAGAPNTNHDGVTGIPPTRISSFSEADMKDARSVVDNEAELRSEDSSNGLAGGKIHAHDDVSPHTALGANDLIAVDIDKIFGDRPVQQTTTESATNNELINRPLASLLASPGGSHKLDSATTARPSKKAETCFYWKNGHCEHSEDECKYAHHDMSAAPREKQQITCWFWITTGRCKHSDESCRYAHWDTGVTITPPDFQAVVQVVSTKSAAVLARNHSPRRPILPSSTKRALHGGAEDEDTLEQSSNGFGKRKITHAKRTIQVESDDDDDEEEEMGEPPVLVQKDASDERTRPRRLSAQAAEFVPALQKPRSSDLTSQHIDLLGDDVPLMPPMKMSGHTPLMKSTTAAINGTGGAMKVPLKPTFLSLSPAAPALPAGNGIHEKTPVSALVQTRDGKSLVNGKINGHSTPKTLANERHDLDDTFDHPNVENDTKIVFSDPLLDGGDIEIDELSD</sequence>
<dbReference type="InterPro" id="IPR057596">
    <property type="entry name" value="RDRP_core"/>
</dbReference>
<dbReference type="EC" id="2.7.7.48" evidence="2"/>
<evidence type="ECO:0000256" key="5">
    <source>
        <dbReference type="ARBA" id="ARBA00022695"/>
    </source>
</evidence>
<comment type="similarity">
    <text evidence="1">Belongs to the RdRP family.</text>
</comment>
<protein>
    <recommendedName>
        <fullName evidence="2">RNA-directed RNA polymerase</fullName>
        <ecNumber evidence="2">2.7.7.48</ecNumber>
    </recommendedName>
</protein>
<evidence type="ECO:0000256" key="2">
    <source>
        <dbReference type="ARBA" id="ARBA00012494"/>
    </source>
</evidence>
<evidence type="ECO:0000256" key="4">
    <source>
        <dbReference type="ARBA" id="ARBA00022679"/>
    </source>
</evidence>
<evidence type="ECO:0000256" key="3">
    <source>
        <dbReference type="ARBA" id="ARBA00022484"/>
    </source>
</evidence>
<feature type="region of interest" description="Disordered" evidence="10">
    <location>
        <begin position="1267"/>
        <end position="1341"/>
    </location>
</feature>
<dbReference type="Gene3D" id="3.30.1370.210">
    <property type="match status" value="1"/>
</dbReference>
<organism evidence="12 13">
    <name type="scientific">Lithohypha guttulata</name>
    <dbReference type="NCBI Taxonomy" id="1690604"/>
    <lineage>
        <taxon>Eukaryota</taxon>
        <taxon>Fungi</taxon>
        <taxon>Dikarya</taxon>
        <taxon>Ascomycota</taxon>
        <taxon>Pezizomycotina</taxon>
        <taxon>Eurotiomycetes</taxon>
        <taxon>Chaetothyriomycetidae</taxon>
        <taxon>Chaetothyriales</taxon>
        <taxon>Trichomeriaceae</taxon>
        <taxon>Lithohypha</taxon>
    </lineage>
</organism>
<evidence type="ECO:0000256" key="1">
    <source>
        <dbReference type="ARBA" id="ARBA00005762"/>
    </source>
</evidence>
<evidence type="ECO:0000313" key="12">
    <source>
        <dbReference type="EMBL" id="KAK5102594.1"/>
    </source>
</evidence>
<dbReference type="Proteomes" id="UP001345013">
    <property type="component" value="Unassembled WGS sequence"/>
</dbReference>
<keyword evidence="9" id="KW-0863">Zinc-finger</keyword>
<dbReference type="Pfam" id="PF05183">
    <property type="entry name" value="RdRP"/>
    <property type="match status" value="1"/>
</dbReference>
<feature type="zinc finger region" description="C3H1-type" evidence="9">
    <location>
        <begin position="1410"/>
        <end position="1438"/>
    </location>
</feature>
<dbReference type="SMART" id="SM00356">
    <property type="entry name" value="ZnF_C3H1"/>
    <property type="match status" value="2"/>
</dbReference>
<feature type="compositionally biased region" description="Acidic residues" evidence="10">
    <location>
        <begin position="1548"/>
        <end position="1560"/>
    </location>
</feature>
<comment type="catalytic activity">
    <reaction evidence="8">
        <text>RNA(n) + a ribonucleoside 5'-triphosphate = RNA(n+1) + diphosphate</text>
        <dbReference type="Rhea" id="RHEA:21248"/>
        <dbReference type="Rhea" id="RHEA-COMP:14527"/>
        <dbReference type="Rhea" id="RHEA-COMP:17342"/>
        <dbReference type="ChEBI" id="CHEBI:33019"/>
        <dbReference type="ChEBI" id="CHEBI:61557"/>
        <dbReference type="ChEBI" id="CHEBI:140395"/>
        <dbReference type="EC" id="2.7.7.48"/>
    </reaction>
</comment>
<evidence type="ECO:0000313" key="13">
    <source>
        <dbReference type="Proteomes" id="UP001345013"/>
    </source>
</evidence>
<comment type="caution">
    <text evidence="12">The sequence shown here is derived from an EMBL/GenBank/DDBJ whole genome shotgun (WGS) entry which is preliminary data.</text>
</comment>
<keyword evidence="9" id="KW-0479">Metal-binding</keyword>
<keyword evidence="4" id="KW-0808">Transferase</keyword>
<dbReference type="InterPro" id="IPR000571">
    <property type="entry name" value="Znf_CCCH"/>
</dbReference>
<feature type="compositionally biased region" description="Polar residues" evidence="10">
    <location>
        <begin position="1275"/>
        <end position="1294"/>
    </location>
</feature>
<dbReference type="InterPro" id="IPR035979">
    <property type="entry name" value="RBD_domain_sf"/>
</dbReference>
<keyword evidence="6" id="KW-0694">RNA-binding</keyword>
<evidence type="ECO:0000256" key="6">
    <source>
        <dbReference type="ARBA" id="ARBA00022884"/>
    </source>
</evidence>
<dbReference type="InterPro" id="IPR007855">
    <property type="entry name" value="RDRP"/>
</dbReference>
<keyword evidence="9" id="KW-0862">Zinc</keyword>
<keyword evidence="13" id="KW-1185">Reference proteome</keyword>
<evidence type="ECO:0000256" key="7">
    <source>
        <dbReference type="ARBA" id="ARBA00023158"/>
    </source>
</evidence>
<dbReference type="PANTHER" id="PTHR23079:SF55">
    <property type="entry name" value="RNA-DIRECTED RNA POLYMERASE"/>
    <property type="match status" value="1"/>
</dbReference>
<dbReference type="PANTHER" id="PTHR23079">
    <property type="entry name" value="RNA-DEPENDENT RNA POLYMERASE"/>
    <property type="match status" value="1"/>
</dbReference>
<accession>A0ABR0KQ69</accession>
<evidence type="ECO:0000256" key="8">
    <source>
        <dbReference type="ARBA" id="ARBA00048744"/>
    </source>
</evidence>
<feature type="domain" description="C3H1-type" evidence="11">
    <location>
        <begin position="1444"/>
        <end position="1473"/>
    </location>
</feature>
<reference evidence="12 13" key="1">
    <citation type="submission" date="2023-08" db="EMBL/GenBank/DDBJ databases">
        <title>Black Yeasts Isolated from many extreme environments.</title>
        <authorList>
            <person name="Coleine C."/>
            <person name="Stajich J.E."/>
            <person name="Selbmann L."/>
        </authorList>
    </citation>
    <scope>NUCLEOTIDE SEQUENCE [LARGE SCALE GENOMIC DNA]</scope>
    <source>
        <strain evidence="12 13">CCFEE 5885</strain>
    </source>
</reference>
<gene>
    <name evidence="12" type="ORF">LTR24_000153</name>
</gene>
<feature type="compositionally biased region" description="Basic residues" evidence="10">
    <location>
        <begin position="1534"/>
        <end position="1543"/>
    </location>
</feature>
<keyword evidence="5" id="KW-0548">Nucleotidyltransferase</keyword>
<dbReference type="InterPro" id="IPR058752">
    <property type="entry name" value="RDRP_C_head"/>
</dbReference>